<dbReference type="Pfam" id="PF02467">
    <property type="entry name" value="Whib"/>
    <property type="match status" value="1"/>
</dbReference>
<dbReference type="Proteomes" id="UP000323505">
    <property type="component" value="Unassembled WGS sequence"/>
</dbReference>
<dbReference type="PROSITE" id="PS51674">
    <property type="entry name" value="4FE4S_WBL"/>
    <property type="match status" value="1"/>
</dbReference>
<evidence type="ECO:0000256" key="8">
    <source>
        <dbReference type="ARBA" id="ARBA00023125"/>
    </source>
</evidence>
<keyword evidence="11" id="KW-0963">Cytoplasm</keyword>
<evidence type="ECO:0000256" key="12">
    <source>
        <dbReference type="SAM" id="MobiDB-lite"/>
    </source>
</evidence>
<keyword evidence="15" id="KW-1185">Reference proteome</keyword>
<proteinExistence type="inferred from homology"/>
<evidence type="ECO:0000256" key="10">
    <source>
        <dbReference type="ARBA" id="ARBA00023163"/>
    </source>
</evidence>
<reference evidence="14 15" key="1">
    <citation type="submission" date="2019-08" db="EMBL/GenBank/DDBJ databases">
        <title>Actinomadura sp. nov. CYP1-5 isolated from mountain soil.</title>
        <authorList>
            <person name="Songsumanus A."/>
            <person name="Kuncharoen N."/>
            <person name="Kudo T."/>
            <person name="Yuki M."/>
            <person name="Igarashi Y."/>
            <person name="Tanasupawat S."/>
        </authorList>
    </citation>
    <scope>NUCLEOTIDE SEQUENCE [LARGE SCALE GENOMIC DNA]</scope>
    <source>
        <strain evidence="14 15">CYP1-5</strain>
    </source>
</reference>
<dbReference type="HAMAP" id="MF_01479">
    <property type="entry name" value="WhiB"/>
    <property type="match status" value="1"/>
</dbReference>
<keyword evidence="3 11" id="KW-0004">4Fe-4S</keyword>
<dbReference type="GO" id="GO:0003677">
    <property type="term" value="F:DNA binding"/>
    <property type="evidence" value="ECO:0007669"/>
    <property type="project" value="UniProtKB-UniRule"/>
</dbReference>
<comment type="similarity">
    <text evidence="2 11">Belongs to the WhiB family.</text>
</comment>
<name>A0A5D3FBJ1_9ACTN</name>
<comment type="PTM">
    <text evidence="11">Upon Fe-S cluster removal intramolecular disulfide bonds are formed.</text>
</comment>
<keyword evidence="4 11" id="KW-0479">Metal-binding</keyword>
<keyword evidence="8 11" id="KW-0238">DNA-binding</keyword>
<feature type="compositionally biased region" description="Pro residues" evidence="12">
    <location>
        <begin position="74"/>
        <end position="87"/>
    </location>
</feature>
<comment type="cofactor">
    <cofactor evidence="11">
        <name>[4Fe-4S] cluster</name>
        <dbReference type="ChEBI" id="CHEBI:49883"/>
    </cofactor>
    <text evidence="11">Binds 1 [4Fe-4S] cluster per subunit. Following nitrosylation of the [4Fe-4S] cluster binds 1 [4Fe-8(NO)] cluster per subunit.</text>
</comment>
<sequence>MPAVEDTVEAAERREAATKAADLALQHPCELDPANNVTVCTHPDHGRDADWLRVALDVLALPGHDPYTDEPATAPTPPPRKPAPRPAASPGRPSFSWHDQAACRRMDLLLFFGPVGERNYERAAREREAAEVCMYCPVRDECLEWAFTNNEAHGVWGGLGEEVRQEARRKWLRRRQRNAA</sequence>
<dbReference type="GO" id="GO:0046872">
    <property type="term" value="F:metal ion binding"/>
    <property type="evidence" value="ECO:0007669"/>
    <property type="project" value="UniProtKB-KW"/>
</dbReference>
<evidence type="ECO:0000256" key="5">
    <source>
        <dbReference type="ARBA" id="ARBA00023004"/>
    </source>
</evidence>
<evidence type="ECO:0000313" key="14">
    <source>
        <dbReference type="EMBL" id="TYK45469.1"/>
    </source>
</evidence>
<evidence type="ECO:0000256" key="9">
    <source>
        <dbReference type="ARBA" id="ARBA00023157"/>
    </source>
</evidence>
<evidence type="ECO:0000256" key="4">
    <source>
        <dbReference type="ARBA" id="ARBA00022723"/>
    </source>
</evidence>
<dbReference type="PANTHER" id="PTHR38839">
    <property type="entry name" value="TRANSCRIPTIONAL REGULATOR WHID-RELATED"/>
    <property type="match status" value="1"/>
</dbReference>
<comment type="subcellular location">
    <subcellularLocation>
        <location evidence="1 11">Cytoplasm</location>
    </subcellularLocation>
</comment>
<feature type="binding site" evidence="11">
    <location>
        <position position="136"/>
    </location>
    <ligand>
        <name>[4Fe-4S] cluster</name>
        <dbReference type="ChEBI" id="CHEBI:49883"/>
    </ligand>
</feature>
<keyword evidence="10 11" id="KW-0804">Transcription</keyword>
<comment type="caution">
    <text evidence="14">The sequence shown here is derived from an EMBL/GenBank/DDBJ whole genome shotgun (WGS) entry which is preliminary data.</text>
</comment>
<dbReference type="EMBL" id="VSRQ01000007">
    <property type="protein sequence ID" value="TYK45469.1"/>
    <property type="molecule type" value="Genomic_DNA"/>
</dbReference>
<keyword evidence="7 11" id="KW-0805">Transcription regulation</keyword>
<feature type="binding site" evidence="11">
    <location>
        <position position="133"/>
    </location>
    <ligand>
        <name>[4Fe-4S] cluster</name>
        <dbReference type="ChEBI" id="CHEBI:49883"/>
    </ligand>
</feature>
<evidence type="ECO:0000313" key="15">
    <source>
        <dbReference type="Proteomes" id="UP000323505"/>
    </source>
</evidence>
<dbReference type="GO" id="GO:0035731">
    <property type="term" value="F:dinitrosyl-iron complex binding"/>
    <property type="evidence" value="ECO:0007669"/>
    <property type="project" value="UniProtKB-UniRule"/>
</dbReference>
<keyword evidence="9 11" id="KW-1015">Disulfide bond</keyword>
<protein>
    <recommendedName>
        <fullName evidence="11">Transcriptional regulator WhiB</fullName>
    </recommendedName>
</protein>
<feature type="domain" description="4Fe-4S Wbl-type" evidence="13">
    <location>
        <begin position="102"/>
        <end position="166"/>
    </location>
</feature>
<feature type="region of interest" description="Disordered" evidence="12">
    <location>
        <begin position="63"/>
        <end position="96"/>
    </location>
</feature>
<dbReference type="GO" id="GO:0045454">
    <property type="term" value="P:cell redox homeostasis"/>
    <property type="evidence" value="ECO:0007669"/>
    <property type="project" value="TreeGrafter"/>
</dbReference>
<evidence type="ECO:0000259" key="13">
    <source>
        <dbReference type="PROSITE" id="PS51674"/>
    </source>
</evidence>
<keyword evidence="6 11" id="KW-0411">Iron-sulfur</keyword>
<organism evidence="14 15">
    <name type="scientific">Actinomadura decatromicini</name>
    <dbReference type="NCBI Taxonomy" id="2604572"/>
    <lineage>
        <taxon>Bacteria</taxon>
        <taxon>Bacillati</taxon>
        <taxon>Actinomycetota</taxon>
        <taxon>Actinomycetes</taxon>
        <taxon>Streptosporangiales</taxon>
        <taxon>Thermomonosporaceae</taxon>
        <taxon>Actinomadura</taxon>
    </lineage>
</organism>
<dbReference type="AlphaFoldDB" id="A0A5D3FBJ1"/>
<keyword evidence="5 11" id="KW-0408">Iron</keyword>
<comment type="PTM">
    <text evidence="11">The Fe-S cluster can be nitrosylated by nitric oxide (NO).</text>
</comment>
<dbReference type="InterPro" id="IPR034768">
    <property type="entry name" value="4FE4S_WBL"/>
</dbReference>
<evidence type="ECO:0000256" key="11">
    <source>
        <dbReference type="HAMAP-Rule" id="MF_01479"/>
    </source>
</evidence>
<gene>
    <name evidence="11" type="primary">whiB</name>
    <name evidence="14" type="ORF">FXF68_31500</name>
</gene>
<feature type="binding site" evidence="11">
    <location>
        <position position="103"/>
    </location>
    <ligand>
        <name>[4Fe-4S] cluster</name>
        <dbReference type="ChEBI" id="CHEBI:49883"/>
    </ligand>
</feature>
<dbReference type="GO" id="GO:0051539">
    <property type="term" value="F:4 iron, 4 sulfur cluster binding"/>
    <property type="evidence" value="ECO:0007669"/>
    <property type="project" value="UniProtKB-UniRule"/>
</dbReference>
<evidence type="ECO:0000256" key="1">
    <source>
        <dbReference type="ARBA" id="ARBA00004496"/>
    </source>
</evidence>
<evidence type="ECO:0000256" key="6">
    <source>
        <dbReference type="ARBA" id="ARBA00023014"/>
    </source>
</evidence>
<feature type="binding site" evidence="11">
    <location>
        <position position="142"/>
    </location>
    <ligand>
        <name>[4Fe-4S] cluster</name>
        <dbReference type="ChEBI" id="CHEBI:49883"/>
    </ligand>
</feature>
<dbReference type="GO" id="GO:0047134">
    <property type="term" value="F:protein-disulfide reductase [NAD(P)H] activity"/>
    <property type="evidence" value="ECO:0007669"/>
    <property type="project" value="TreeGrafter"/>
</dbReference>
<evidence type="ECO:0000256" key="7">
    <source>
        <dbReference type="ARBA" id="ARBA00023015"/>
    </source>
</evidence>
<accession>A0A5D3FBJ1</accession>
<dbReference type="GO" id="GO:0005737">
    <property type="term" value="C:cytoplasm"/>
    <property type="evidence" value="ECO:0007669"/>
    <property type="project" value="UniProtKB-SubCell"/>
</dbReference>
<comment type="function">
    <text evidence="11">Acts as a transcriptional regulator. Probably redox-responsive. The apo- but not holo-form probably binds DNA.</text>
</comment>
<evidence type="ECO:0000256" key="2">
    <source>
        <dbReference type="ARBA" id="ARBA00006597"/>
    </source>
</evidence>
<dbReference type="GO" id="GO:0045892">
    <property type="term" value="P:negative regulation of DNA-templated transcription"/>
    <property type="evidence" value="ECO:0007669"/>
    <property type="project" value="TreeGrafter"/>
</dbReference>
<evidence type="ECO:0000256" key="3">
    <source>
        <dbReference type="ARBA" id="ARBA00022485"/>
    </source>
</evidence>
<dbReference type="InterPro" id="IPR003482">
    <property type="entry name" value="Whib"/>
</dbReference>